<dbReference type="EMBL" id="LAZR01000220">
    <property type="protein sequence ID" value="KKN81115.1"/>
    <property type="molecule type" value="Genomic_DNA"/>
</dbReference>
<organism evidence="2">
    <name type="scientific">marine sediment metagenome</name>
    <dbReference type="NCBI Taxonomy" id="412755"/>
    <lineage>
        <taxon>unclassified sequences</taxon>
        <taxon>metagenomes</taxon>
        <taxon>ecological metagenomes</taxon>
    </lineage>
</organism>
<name>A0A0F9TIM2_9ZZZZ</name>
<reference evidence="2" key="1">
    <citation type="journal article" date="2015" name="Nature">
        <title>Complex archaea that bridge the gap between prokaryotes and eukaryotes.</title>
        <authorList>
            <person name="Spang A."/>
            <person name="Saw J.H."/>
            <person name="Jorgensen S.L."/>
            <person name="Zaremba-Niedzwiedzka K."/>
            <person name="Martijn J."/>
            <person name="Lind A.E."/>
            <person name="van Eijk R."/>
            <person name="Schleper C."/>
            <person name="Guy L."/>
            <person name="Ettema T.J."/>
        </authorList>
    </citation>
    <scope>NUCLEOTIDE SEQUENCE</scope>
</reference>
<dbReference type="AlphaFoldDB" id="A0A0F9TIM2"/>
<sequence>MFTLKQTQSFLRAVLSGRDKTLQAERDAVCDGCDQYIERPAKNIWGKLKMQGFCKACGCGARSMADMKGGKNAFRDMKCPMARWPGDAESMGLTLKEVNLLFGAKDRLEYNMASVQNLIDKQKPMDPALQAMIFGQPLAGKAAAGVADASRPQALPAKQCRRPTPCKSRSPKPKPLRDPQDALANAQHENLASA</sequence>
<gene>
    <name evidence="2" type="ORF">LCGC14_0323340</name>
</gene>
<evidence type="ECO:0000256" key="1">
    <source>
        <dbReference type="SAM" id="MobiDB-lite"/>
    </source>
</evidence>
<feature type="region of interest" description="Disordered" evidence="1">
    <location>
        <begin position="145"/>
        <end position="194"/>
    </location>
</feature>
<comment type="caution">
    <text evidence="2">The sequence shown here is derived from an EMBL/GenBank/DDBJ whole genome shotgun (WGS) entry which is preliminary data.</text>
</comment>
<protein>
    <submittedName>
        <fullName evidence="2">Uncharacterized protein</fullName>
    </submittedName>
</protein>
<proteinExistence type="predicted"/>
<evidence type="ECO:0000313" key="2">
    <source>
        <dbReference type="EMBL" id="KKN81115.1"/>
    </source>
</evidence>
<accession>A0A0F9TIM2</accession>